<dbReference type="InterPro" id="IPR025110">
    <property type="entry name" value="AMP-bd_C"/>
</dbReference>
<accession>A0A0B3BIF8</accession>
<dbReference type="Proteomes" id="UP000030980">
    <property type="component" value="Unassembled WGS sequence"/>
</dbReference>
<dbReference type="InterPro" id="IPR000873">
    <property type="entry name" value="AMP-dep_synth/lig_dom"/>
</dbReference>
<dbReference type="InterPro" id="IPR045851">
    <property type="entry name" value="AMP-bd_C_sf"/>
</dbReference>
<dbReference type="Gene3D" id="3.40.50.12780">
    <property type="entry name" value="N-terminal domain of ligase-like"/>
    <property type="match status" value="1"/>
</dbReference>
<dbReference type="InterPro" id="IPR042099">
    <property type="entry name" value="ANL_N_sf"/>
</dbReference>
<protein>
    <submittedName>
        <fullName evidence="5">Acyl-CoA synthetase</fullName>
    </submittedName>
</protein>
<evidence type="ECO:0000313" key="5">
    <source>
        <dbReference type="EMBL" id="KHO64253.1"/>
    </source>
</evidence>
<dbReference type="OrthoDB" id="9803968at2"/>
<feature type="domain" description="AMP-binding enzyme C-terminal" evidence="4">
    <location>
        <begin position="470"/>
        <end position="546"/>
    </location>
</feature>
<evidence type="ECO:0000259" key="4">
    <source>
        <dbReference type="Pfam" id="PF13193"/>
    </source>
</evidence>
<sequence>MKEQLQHWQQAWQRLIAPGAPFEVVESDDGIRHFRNAPAHLVEAVQTGRVFSERPFLLWQDQQLNYGEFYQAADRLTAHLVRTLGVRPGKRVAIAMRNRPEWLVAFIAAVQAGAVPVPLNSWGLRDELLNALEDVEAAVLVCDGARLSLVADALATQNVQALVVDAEAGEGVLSYAELLREPVEPVTLYSPDPDEPALILFTSGTTQRAKAVVSSHRAVSQALYALEFQGAFAGMTSYERIRPLLESGLQPTLLLAVPLFHVSGLHAMFLNALRSGRRMVMMYKWDVDQALELVARERCTQFSGAPVMMQQMLAHPRFASEETRSLIGLGLGGGAASARLLDQLIGLKPDALTGAGYGLTESNGIGAAYAGNQFVARPGSAGWALPIVDIRIGEDPWHALPPGQAGPIWLRAPTLMQGYRNRREETEQALREGWLYTGDVGLVDEDGFLRIIDRIKDLIIRGGENISALEIEHCACSHPAVSEAAAFALPDEQMGECVGLVACLHPEAHLGEAQLRSHLAERLAAYKLPTQLLLRREPLPRNAMGKLVKQEIKQLLQSVPEAR</sequence>
<comment type="caution">
    <text evidence="5">The sequence shown here is derived from an EMBL/GenBank/DDBJ whole genome shotgun (WGS) entry which is preliminary data.</text>
</comment>
<dbReference type="GO" id="GO:0006631">
    <property type="term" value="P:fatty acid metabolic process"/>
    <property type="evidence" value="ECO:0007669"/>
    <property type="project" value="TreeGrafter"/>
</dbReference>
<evidence type="ECO:0000259" key="3">
    <source>
        <dbReference type="Pfam" id="PF00501"/>
    </source>
</evidence>
<dbReference type="EMBL" id="JTAK01000005">
    <property type="protein sequence ID" value="KHO64253.1"/>
    <property type="molecule type" value="Genomic_DNA"/>
</dbReference>
<keyword evidence="6" id="KW-1185">Reference proteome</keyword>
<organism evidence="5 6">
    <name type="scientific">Pseudomonas flexibilis</name>
    <dbReference type="NCBI Taxonomy" id="706570"/>
    <lineage>
        <taxon>Bacteria</taxon>
        <taxon>Pseudomonadati</taxon>
        <taxon>Pseudomonadota</taxon>
        <taxon>Gammaproteobacteria</taxon>
        <taxon>Pseudomonadales</taxon>
        <taxon>Pseudomonadaceae</taxon>
        <taxon>Pseudomonas</taxon>
    </lineage>
</organism>
<dbReference type="GO" id="GO:0031956">
    <property type="term" value="F:medium-chain fatty acid-CoA ligase activity"/>
    <property type="evidence" value="ECO:0007669"/>
    <property type="project" value="TreeGrafter"/>
</dbReference>
<dbReference type="SUPFAM" id="SSF56801">
    <property type="entry name" value="Acetyl-CoA synthetase-like"/>
    <property type="match status" value="1"/>
</dbReference>
<dbReference type="PANTHER" id="PTHR43201:SF5">
    <property type="entry name" value="MEDIUM-CHAIN ACYL-COA LIGASE ACSF2, MITOCHONDRIAL"/>
    <property type="match status" value="1"/>
</dbReference>
<keyword evidence="2" id="KW-0436">Ligase</keyword>
<evidence type="ECO:0000313" key="6">
    <source>
        <dbReference type="Proteomes" id="UP000030980"/>
    </source>
</evidence>
<dbReference type="Gene3D" id="3.30.300.30">
    <property type="match status" value="1"/>
</dbReference>
<dbReference type="Pfam" id="PF00501">
    <property type="entry name" value="AMP-binding"/>
    <property type="match status" value="1"/>
</dbReference>
<dbReference type="Pfam" id="PF13193">
    <property type="entry name" value="AMP-binding_C"/>
    <property type="match status" value="1"/>
</dbReference>
<comment type="similarity">
    <text evidence="1">Belongs to the ATP-dependent AMP-binding enzyme family.</text>
</comment>
<dbReference type="RefSeq" id="WP_039606929.1">
    <property type="nucleotide sequence ID" value="NZ_FMUP01000003.1"/>
</dbReference>
<gene>
    <name evidence="5" type="ORF">PT85_13570</name>
</gene>
<feature type="domain" description="AMP-dependent synthetase/ligase" evidence="3">
    <location>
        <begin position="49"/>
        <end position="419"/>
    </location>
</feature>
<dbReference type="STRING" id="706570.PT85_13570"/>
<dbReference type="AlphaFoldDB" id="A0A0B3BIF8"/>
<proteinExistence type="inferred from homology"/>
<evidence type="ECO:0000256" key="2">
    <source>
        <dbReference type="ARBA" id="ARBA00022598"/>
    </source>
</evidence>
<name>A0A0B3BIF8_9PSED</name>
<evidence type="ECO:0000256" key="1">
    <source>
        <dbReference type="ARBA" id="ARBA00006432"/>
    </source>
</evidence>
<reference evidence="5 6" key="1">
    <citation type="submission" date="2014-11" db="EMBL/GenBank/DDBJ databases">
        <title>Genome sequence of Pseudomonas tuomuerensis JCM 14085.</title>
        <authorList>
            <person name="Shin S.-K."/>
            <person name="Yi H."/>
        </authorList>
    </citation>
    <scope>NUCLEOTIDE SEQUENCE [LARGE SCALE GENOMIC DNA]</scope>
    <source>
        <strain evidence="5 6">JCM 14085</strain>
    </source>
</reference>
<dbReference type="PANTHER" id="PTHR43201">
    <property type="entry name" value="ACYL-COA SYNTHETASE"/>
    <property type="match status" value="1"/>
</dbReference>